<protein>
    <submittedName>
        <fullName evidence="8">Possibly involved in regulation of genetic competence</fullName>
    </submittedName>
</protein>
<evidence type="ECO:0000313" key="8">
    <source>
        <dbReference type="EMBL" id="GGC53718.1"/>
    </source>
</evidence>
<name>A0ABQ1N4V0_9BACT</name>
<feature type="transmembrane region" description="Helical" evidence="7">
    <location>
        <begin position="82"/>
        <end position="108"/>
    </location>
</feature>
<sequence>MHTAFIPTAGGLGVYVAFLITLFLFSFFFGEKDLLPIAILISIVFLAGLLDDLFNLTVVIKFLAMIFASIAVMTLTDVKISSLYGLFGIGELGGFLSYLLTILVIVFLTNAFNLIDGVDGLLSVIASFTLMVFGVWFLLIGEFSYALISLALLGSIAGFLVYNWFPAKIFMGDTGSLTIGFIIAFLSIAFLNTNGNLPIDSVYKINAPISLAISLLIFPIFDTFRVFILRILNKQSPFKADKRHVHHYLFSLNFGVRKIVIVLLSFNVLSFFAVIFSKGVSDSLLFIFLFGFLIFCSFAMRWYKNSRRLNLRKKVFYKQSA</sequence>
<keyword evidence="2" id="KW-1003">Cell membrane</keyword>
<reference evidence="9" key="1">
    <citation type="journal article" date="2019" name="Int. J. Syst. Evol. Microbiol.">
        <title>The Global Catalogue of Microorganisms (GCM) 10K type strain sequencing project: providing services to taxonomists for standard genome sequencing and annotation.</title>
        <authorList>
            <consortium name="The Broad Institute Genomics Platform"/>
            <consortium name="The Broad Institute Genome Sequencing Center for Infectious Disease"/>
            <person name="Wu L."/>
            <person name="Ma J."/>
        </authorList>
    </citation>
    <scope>NUCLEOTIDE SEQUENCE [LARGE SCALE GENOMIC DNA]</scope>
    <source>
        <strain evidence="9">CGMCC 1.12479</strain>
    </source>
</reference>
<comment type="caution">
    <text evidence="8">The sequence shown here is derived from an EMBL/GenBank/DDBJ whole genome shotgun (WGS) entry which is preliminary data.</text>
</comment>
<dbReference type="CDD" id="cd06853">
    <property type="entry name" value="GT_WecA_like"/>
    <property type="match status" value="1"/>
</dbReference>
<evidence type="ECO:0000256" key="5">
    <source>
        <dbReference type="ARBA" id="ARBA00022989"/>
    </source>
</evidence>
<organism evidence="8 9">
    <name type="scientific">Belliella aquatica</name>
    <dbReference type="NCBI Taxonomy" id="1323734"/>
    <lineage>
        <taxon>Bacteria</taxon>
        <taxon>Pseudomonadati</taxon>
        <taxon>Bacteroidota</taxon>
        <taxon>Cytophagia</taxon>
        <taxon>Cytophagales</taxon>
        <taxon>Cyclobacteriaceae</taxon>
        <taxon>Belliella</taxon>
    </lineage>
</organism>
<feature type="transmembrane region" description="Helical" evidence="7">
    <location>
        <begin position="58"/>
        <end position="76"/>
    </location>
</feature>
<feature type="transmembrane region" description="Helical" evidence="7">
    <location>
        <begin position="177"/>
        <end position="197"/>
    </location>
</feature>
<feature type="transmembrane region" description="Helical" evidence="7">
    <location>
        <begin position="283"/>
        <end position="303"/>
    </location>
</feature>
<evidence type="ECO:0000256" key="6">
    <source>
        <dbReference type="ARBA" id="ARBA00023136"/>
    </source>
</evidence>
<keyword evidence="6 7" id="KW-0472">Membrane</keyword>
<feature type="transmembrane region" description="Helical" evidence="7">
    <location>
        <begin position="120"/>
        <end position="139"/>
    </location>
</feature>
<proteinExistence type="predicted"/>
<evidence type="ECO:0000313" key="9">
    <source>
        <dbReference type="Proteomes" id="UP000635885"/>
    </source>
</evidence>
<dbReference type="InterPro" id="IPR018480">
    <property type="entry name" value="PNAcMuramoyl-5peptid_Trfase_CS"/>
</dbReference>
<evidence type="ECO:0000256" key="4">
    <source>
        <dbReference type="ARBA" id="ARBA00022692"/>
    </source>
</evidence>
<evidence type="ECO:0000256" key="3">
    <source>
        <dbReference type="ARBA" id="ARBA00022679"/>
    </source>
</evidence>
<feature type="transmembrane region" description="Helical" evidence="7">
    <location>
        <begin position="12"/>
        <end position="29"/>
    </location>
</feature>
<keyword evidence="4 7" id="KW-0812">Transmembrane</keyword>
<feature type="transmembrane region" description="Helical" evidence="7">
    <location>
        <begin position="209"/>
        <end position="233"/>
    </location>
</feature>
<accession>A0ABQ1N4V0</accession>
<evidence type="ECO:0000256" key="1">
    <source>
        <dbReference type="ARBA" id="ARBA00004651"/>
    </source>
</evidence>
<keyword evidence="9" id="KW-1185">Reference proteome</keyword>
<keyword evidence="3" id="KW-0808">Transferase</keyword>
<comment type="subcellular location">
    <subcellularLocation>
        <location evidence="1">Cell membrane</location>
        <topology evidence="1">Multi-pass membrane protein</topology>
    </subcellularLocation>
</comment>
<dbReference type="EMBL" id="BMFD01000022">
    <property type="protein sequence ID" value="GGC53718.1"/>
    <property type="molecule type" value="Genomic_DNA"/>
</dbReference>
<evidence type="ECO:0000256" key="7">
    <source>
        <dbReference type="SAM" id="Phobius"/>
    </source>
</evidence>
<feature type="transmembrane region" description="Helical" evidence="7">
    <location>
        <begin position="145"/>
        <end position="165"/>
    </location>
</feature>
<dbReference type="InterPro" id="IPR000715">
    <property type="entry name" value="Glycosyl_transferase_4"/>
</dbReference>
<dbReference type="Proteomes" id="UP000635885">
    <property type="component" value="Unassembled WGS sequence"/>
</dbReference>
<dbReference type="PROSITE" id="PS01348">
    <property type="entry name" value="MRAY_2"/>
    <property type="match status" value="1"/>
</dbReference>
<dbReference type="PANTHER" id="PTHR22926">
    <property type="entry name" value="PHOSPHO-N-ACETYLMURAMOYL-PENTAPEPTIDE-TRANSFERASE"/>
    <property type="match status" value="1"/>
</dbReference>
<dbReference type="PANTHER" id="PTHR22926:SF3">
    <property type="entry name" value="UNDECAPRENYL-PHOSPHATE ALPHA-N-ACETYLGLUCOSAMINYL 1-PHOSPHATE TRANSFERASE"/>
    <property type="match status" value="1"/>
</dbReference>
<evidence type="ECO:0000256" key="2">
    <source>
        <dbReference type="ARBA" id="ARBA00022475"/>
    </source>
</evidence>
<keyword evidence="5 7" id="KW-1133">Transmembrane helix</keyword>
<feature type="transmembrane region" description="Helical" evidence="7">
    <location>
        <begin position="35"/>
        <end position="51"/>
    </location>
</feature>
<feature type="transmembrane region" description="Helical" evidence="7">
    <location>
        <begin position="254"/>
        <end position="277"/>
    </location>
</feature>
<gene>
    <name evidence="8" type="primary">rgpG</name>
    <name evidence="8" type="ORF">GCM10010993_35170</name>
</gene>
<dbReference type="Pfam" id="PF00953">
    <property type="entry name" value="Glycos_transf_4"/>
    <property type="match status" value="1"/>
</dbReference>